<dbReference type="InterPro" id="IPR035965">
    <property type="entry name" value="PAS-like_dom_sf"/>
</dbReference>
<dbReference type="Pfam" id="PF08447">
    <property type="entry name" value="PAS_3"/>
    <property type="match status" value="2"/>
</dbReference>
<proteinExistence type="predicted"/>
<dbReference type="PANTHER" id="PTHR24422:SF10">
    <property type="entry name" value="CHEMOTAXIS PROTEIN METHYLTRANSFERASE 2"/>
    <property type="match status" value="1"/>
</dbReference>
<feature type="domain" description="Methyl-accepting transducer" evidence="2">
    <location>
        <begin position="265"/>
        <end position="438"/>
    </location>
</feature>
<reference evidence="5 6" key="1">
    <citation type="journal article" date="2020" name="Microbiol. Resour. Announc.">
        <title>Complete genome sequence of Pseudomonas otitidis strain MrB4, isolated from Lake Biwa in Japan.</title>
        <authorList>
            <person name="Miyazaki K."/>
            <person name="Hase E."/>
            <person name="Maruya T."/>
        </authorList>
    </citation>
    <scope>NUCLEOTIDE SEQUENCE [LARGE SCALE GENOMIC DNA]</scope>
    <source>
        <strain evidence="5 6">MrB4</strain>
    </source>
</reference>
<feature type="domain" description="PAC" evidence="4">
    <location>
        <begin position="214"/>
        <end position="266"/>
    </location>
</feature>
<dbReference type="InterPro" id="IPR013655">
    <property type="entry name" value="PAS_fold_3"/>
</dbReference>
<evidence type="ECO:0000256" key="1">
    <source>
        <dbReference type="PROSITE-ProRule" id="PRU00284"/>
    </source>
</evidence>
<dbReference type="Pfam" id="PF00015">
    <property type="entry name" value="MCPsignal"/>
    <property type="match status" value="1"/>
</dbReference>
<protein>
    <submittedName>
        <fullName evidence="5">Biofilm dispersion protein BdlA</fullName>
    </submittedName>
</protein>
<evidence type="ECO:0000259" key="3">
    <source>
        <dbReference type="PROSITE" id="PS50112"/>
    </source>
</evidence>
<feature type="domain" description="PAS" evidence="3">
    <location>
        <begin position="141"/>
        <end position="185"/>
    </location>
</feature>
<dbReference type="EMBL" id="AP022642">
    <property type="protein sequence ID" value="BCA29273.1"/>
    <property type="molecule type" value="Genomic_DNA"/>
</dbReference>
<dbReference type="SUPFAM" id="SSF55785">
    <property type="entry name" value="PYP-like sensor domain (PAS domain)"/>
    <property type="match status" value="2"/>
</dbReference>
<dbReference type="PROSITE" id="PS50112">
    <property type="entry name" value="PAS"/>
    <property type="match status" value="1"/>
</dbReference>
<dbReference type="PROSITE" id="PS50113">
    <property type="entry name" value="PAC"/>
    <property type="match status" value="2"/>
</dbReference>
<dbReference type="SMART" id="SM00283">
    <property type="entry name" value="MA"/>
    <property type="match status" value="1"/>
</dbReference>
<dbReference type="InterPro" id="IPR050903">
    <property type="entry name" value="Bact_Chemotaxis_MeTrfase"/>
</dbReference>
<dbReference type="Gene3D" id="3.30.450.20">
    <property type="entry name" value="PAS domain"/>
    <property type="match status" value="2"/>
</dbReference>
<dbReference type="GO" id="GO:0006935">
    <property type="term" value="P:chemotaxis"/>
    <property type="evidence" value="ECO:0007669"/>
    <property type="project" value="UniProtKB-ARBA"/>
</dbReference>
<dbReference type="AlphaFoldDB" id="A0A679GFQ7"/>
<dbReference type="GO" id="GO:0016020">
    <property type="term" value="C:membrane"/>
    <property type="evidence" value="ECO:0007669"/>
    <property type="project" value="InterPro"/>
</dbReference>
<gene>
    <name evidence="5" type="primary">bdlA_2</name>
    <name evidence="5" type="ORF">PtoMrB4_32500</name>
</gene>
<accession>A0A679GFQ7</accession>
<dbReference type="Gene3D" id="1.10.287.950">
    <property type="entry name" value="Methyl-accepting chemotaxis protein"/>
    <property type="match status" value="1"/>
</dbReference>
<dbReference type="KEGG" id="poj:PtoMrB4_32500"/>
<evidence type="ECO:0000313" key="6">
    <source>
        <dbReference type="Proteomes" id="UP000501237"/>
    </source>
</evidence>
<dbReference type="InterPro" id="IPR000014">
    <property type="entry name" value="PAS"/>
</dbReference>
<dbReference type="PANTHER" id="PTHR24422">
    <property type="entry name" value="CHEMOTAXIS PROTEIN METHYLTRANSFERASE"/>
    <property type="match status" value="1"/>
</dbReference>
<dbReference type="SUPFAM" id="SSF58104">
    <property type="entry name" value="Methyl-accepting chemotaxis protein (MCP) signaling domain"/>
    <property type="match status" value="1"/>
</dbReference>
<dbReference type="PROSITE" id="PS50111">
    <property type="entry name" value="CHEMOTAXIS_TRANSDUC_2"/>
    <property type="match status" value="1"/>
</dbReference>
<dbReference type="InterPro" id="IPR001610">
    <property type="entry name" value="PAC"/>
</dbReference>
<dbReference type="CDD" id="cd00130">
    <property type="entry name" value="PAS"/>
    <property type="match status" value="2"/>
</dbReference>
<organism evidence="5 6">
    <name type="scientific">Metapseudomonas otitidis</name>
    <dbReference type="NCBI Taxonomy" id="319939"/>
    <lineage>
        <taxon>Bacteria</taxon>
        <taxon>Pseudomonadati</taxon>
        <taxon>Pseudomonadota</taxon>
        <taxon>Gammaproteobacteria</taxon>
        <taxon>Pseudomonadales</taxon>
        <taxon>Pseudomonadaceae</taxon>
        <taxon>Metapseudomonas</taxon>
    </lineage>
</organism>
<sequence length="438" mass="48933">MFQSSLKRELAECQAQLAQALARRSAVDRSMAVIEFLPDGTIVSANENFLSAVGYRLEEVQGRHHRMFCDPAYANSAEYRRFWERLATGEFIRDRFRRRDKQGRELWLEASYNPVRDTAGRVVGVLKLATDITAQVVREQQQESLISAIDRSMAVIEFNLKGEVLTANENFLSLMGYRLDEIRGRHHRQLCTREDGASPEYAQFWERLNRGEFFSGRFKRVNKRGDVVWLRATYNPVFDANGTLYKVVKLASDVTEQVLHQQAESEAAQLAYEISLQTDGGAQRGAEVVQRTVDVVQGIAGELNRAASGISAVSQQSDQISSIVQTIRGIADQTNLLALNAAIEAARAGEQGRGFAVVAEEVRNLAARTAQATVEIVDVVRRNHELSQEAVQSMESSREKVEQGVQLASQAGQAILEIQEGAQRVVEAIRQFSSTLER</sequence>
<dbReference type="RefSeq" id="WP_172433923.1">
    <property type="nucleotide sequence ID" value="NZ_AP022642.1"/>
</dbReference>
<dbReference type="Proteomes" id="UP000501237">
    <property type="component" value="Chromosome"/>
</dbReference>
<dbReference type="SMART" id="SM00091">
    <property type="entry name" value="PAS"/>
    <property type="match status" value="2"/>
</dbReference>
<dbReference type="SMART" id="SM00086">
    <property type="entry name" value="PAC"/>
    <property type="match status" value="2"/>
</dbReference>
<dbReference type="InterPro" id="IPR004089">
    <property type="entry name" value="MCPsignal_dom"/>
</dbReference>
<dbReference type="InterPro" id="IPR000700">
    <property type="entry name" value="PAS-assoc_C"/>
</dbReference>
<dbReference type="GeneID" id="57398469"/>
<dbReference type="NCBIfam" id="TIGR00229">
    <property type="entry name" value="sensory_box"/>
    <property type="match status" value="2"/>
</dbReference>
<evidence type="ECO:0000259" key="4">
    <source>
        <dbReference type="PROSITE" id="PS50113"/>
    </source>
</evidence>
<keyword evidence="1" id="KW-0807">Transducer</keyword>
<evidence type="ECO:0000259" key="2">
    <source>
        <dbReference type="PROSITE" id="PS50111"/>
    </source>
</evidence>
<feature type="domain" description="PAC" evidence="4">
    <location>
        <begin position="90"/>
        <end position="144"/>
    </location>
</feature>
<name>A0A679GFQ7_9GAMM</name>
<dbReference type="GO" id="GO:0007165">
    <property type="term" value="P:signal transduction"/>
    <property type="evidence" value="ECO:0007669"/>
    <property type="project" value="UniProtKB-KW"/>
</dbReference>
<evidence type="ECO:0000313" key="5">
    <source>
        <dbReference type="EMBL" id="BCA29273.1"/>
    </source>
</evidence>